<dbReference type="InterPro" id="IPR027417">
    <property type="entry name" value="P-loop_NTPase"/>
</dbReference>
<dbReference type="Gene3D" id="3.40.50.300">
    <property type="entry name" value="P-loop containing nucleotide triphosphate hydrolases"/>
    <property type="match status" value="1"/>
</dbReference>
<feature type="domain" description="Sulfotransferase" evidence="3">
    <location>
        <begin position="4"/>
        <end position="212"/>
    </location>
</feature>
<keyword evidence="5" id="KW-1185">Reference proteome</keyword>
<organism evidence="4 5">
    <name type="scientific">Haloferula sargassicola</name>
    <dbReference type="NCBI Taxonomy" id="490096"/>
    <lineage>
        <taxon>Bacteria</taxon>
        <taxon>Pseudomonadati</taxon>
        <taxon>Verrucomicrobiota</taxon>
        <taxon>Verrucomicrobiia</taxon>
        <taxon>Verrucomicrobiales</taxon>
        <taxon>Verrucomicrobiaceae</taxon>
        <taxon>Haloferula</taxon>
    </lineage>
</organism>
<gene>
    <name evidence="4" type="ORF">Hsar01_03399</name>
</gene>
<evidence type="ECO:0000256" key="2">
    <source>
        <dbReference type="ARBA" id="ARBA00023180"/>
    </source>
</evidence>
<protein>
    <recommendedName>
        <fullName evidence="3">Sulfotransferase domain-containing protein</fullName>
    </recommendedName>
</protein>
<evidence type="ECO:0000256" key="1">
    <source>
        <dbReference type="ARBA" id="ARBA00022679"/>
    </source>
</evidence>
<comment type="caution">
    <text evidence="4">The sequence shown here is derived from an EMBL/GenBank/DDBJ whole genome shotgun (WGS) entry which is preliminary data.</text>
</comment>
<keyword evidence="2" id="KW-0325">Glycoprotein</keyword>
<dbReference type="Proteomes" id="UP001476282">
    <property type="component" value="Unassembled WGS sequence"/>
</dbReference>
<dbReference type="PANTHER" id="PTHR10605:SF56">
    <property type="entry name" value="BIFUNCTIONAL HEPARAN SULFATE N-DEACETYLASE_N-SULFOTRANSFERASE"/>
    <property type="match status" value="1"/>
</dbReference>
<dbReference type="PANTHER" id="PTHR10605">
    <property type="entry name" value="HEPARAN SULFATE SULFOTRANSFERASE"/>
    <property type="match status" value="1"/>
</dbReference>
<accession>A0ABP9UWB9</accession>
<name>A0ABP9UWB9_9BACT</name>
<dbReference type="Pfam" id="PF00685">
    <property type="entry name" value="Sulfotransfer_1"/>
    <property type="match status" value="1"/>
</dbReference>
<keyword evidence="1" id="KW-0808">Transferase</keyword>
<dbReference type="EMBL" id="BAABRI010000021">
    <property type="protein sequence ID" value="GAA5484158.1"/>
    <property type="molecule type" value="Genomic_DNA"/>
</dbReference>
<sequence length="378" mass="42703">MPRPSIFIVGAPKCGTTALYHCLRQHPGLYFPLSEDPARYWLCKEPGHFAGDLRMVEWLRIVGESDYLSLFADAAGDQRCGEATATYLFSHEAPLRIRNFTGGEARIIIMVRPPAEWMRSWHHDLLRYGYENCSDFEKALSLGERRDVGRSLPRRAAFAGCMNYRKLARFSNYIEHWLEVFGRERVFIGWQPDFQQDPEVFVSRLLDFLGLDPAEIPAAGRRNDSSILPGTHLIDLWFGRMMARLPGGEKVARVFRKEVGHAYKEFVSSFFHPLSDRTIPEPLASRLKEEFADEEARLRQLAGEGSDAWRQAPRWHSAWRGGARQPQVSDEALALGADIGLRQPQEVGGVDGEDHAAGELRGVEQAAVAGDLDARPEQ</sequence>
<evidence type="ECO:0000313" key="5">
    <source>
        <dbReference type="Proteomes" id="UP001476282"/>
    </source>
</evidence>
<proteinExistence type="predicted"/>
<evidence type="ECO:0000313" key="4">
    <source>
        <dbReference type="EMBL" id="GAA5484158.1"/>
    </source>
</evidence>
<dbReference type="SUPFAM" id="SSF52540">
    <property type="entry name" value="P-loop containing nucleoside triphosphate hydrolases"/>
    <property type="match status" value="1"/>
</dbReference>
<dbReference type="InterPro" id="IPR000863">
    <property type="entry name" value="Sulfotransferase_dom"/>
</dbReference>
<reference evidence="4 5" key="1">
    <citation type="submission" date="2024-02" db="EMBL/GenBank/DDBJ databases">
        <title>Haloferula sargassicola NBRC 104335.</title>
        <authorList>
            <person name="Ichikawa N."/>
            <person name="Katano-Makiyama Y."/>
            <person name="Hidaka K."/>
        </authorList>
    </citation>
    <scope>NUCLEOTIDE SEQUENCE [LARGE SCALE GENOMIC DNA]</scope>
    <source>
        <strain evidence="4 5">NBRC 104335</strain>
    </source>
</reference>
<evidence type="ECO:0000259" key="3">
    <source>
        <dbReference type="Pfam" id="PF00685"/>
    </source>
</evidence>
<dbReference type="InterPro" id="IPR037359">
    <property type="entry name" value="NST/OST"/>
</dbReference>